<accession>A0A4P7XFJ9</accession>
<dbReference type="CDD" id="cd06225">
    <property type="entry name" value="HAMP"/>
    <property type="match status" value="1"/>
</dbReference>
<dbReference type="KEGG" id="hmi:soil367_05195"/>
<evidence type="ECO:0000259" key="10">
    <source>
        <dbReference type="PROSITE" id="PS50885"/>
    </source>
</evidence>
<evidence type="ECO:0000259" key="11">
    <source>
        <dbReference type="PROSITE" id="PS50906"/>
    </source>
</evidence>
<protein>
    <submittedName>
        <fullName evidence="12">HAMP domain-containing protein</fullName>
    </submittedName>
</protein>
<evidence type="ECO:0000256" key="8">
    <source>
        <dbReference type="SAM" id="Phobius"/>
    </source>
</evidence>
<dbReference type="SMART" id="SM00304">
    <property type="entry name" value="HAMP"/>
    <property type="match status" value="2"/>
</dbReference>
<dbReference type="Pfam" id="PF00015">
    <property type="entry name" value="MCPsignal"/>
    <property type="match status" value="1"/>
</dbReference>
<dbReference type="SMART" id="SM00283">
    <property type="entry name" value="MA"/>
    <property type="match status" value="1"/>
</dbReference>
<keyword evidence="5 7" id="KW-0807">Transducer</keyword>
<dbReference type="CDD" id="cd11386">
    <property type="entry name" value="MCP_signal"/>
    <property type="match status" value="1"/>
</dbReference>
<keyword evidence="2 8" id="KW-0812">Transmembrane</keyword>
<dbReference type="InterPro" id="IPR010910">
    <property type="entry name" value="Nitrate/nitrite_sensing_bac"/>
</dbReference>
<dbReference type="GO" id="GO:0016020">
    <property type="term" value="C:membrane"/>
    <property type="evidence" value="ECO:0007669"/>
    <property type="project" value="UniProtKB-SubCell"/>
</dbReference>
<feature type="domain" description="NIT" evidence="11">
    <location>
        <begin position="49"/>
        <end position="300"/>
    </location>
</feature>
<dbReference type="GO" id="GO:0006935">
    <property type="term" value="P:chemotaxis"/>
    <property type="evidence" value="ECO:0007669"/>
    <property type="project" value="UniProtKB-ARBA"/>
</dbReference>
<organism evidence="12 13">
    <name type="scientific">Hydrocarboniclastica marina</name>
    <dbReference type="NCBI Taxonomy" id="2259620"/>
    <lineage>
        <taxon>Bacteria</taxon>
        <taxon>Pseudomonadati</taxon>
        <taxon>Pseudomonadota</taxon>
        <taxon>Gammaproteobacteria</taxon>
        <taxon>Alteromonadales</taxon>
        <taxon>Alteromonadaceae</taxon>
        <taxon>Hydrocarboniclastica</taxon>
    </lineage>
</organism>
<name>A0A4P7XFJ9_9ALTE</name>
<dbReference type="EMBL" id="CP031093">
    <property type="protein sequence ID" value="QCF25373.1"/>
    <property type="molecule type" value="Genomic_DNA"/>
</dbReference>
<dbReference type="PANTHER" id="PTHR32089:SF119">
    <property type="entry name" value="METHYL-ACCEPTING CHEMOTAXIS PROTEIN CTPL"/>
    <property type="match status" value="1"/>
</dbReference>
<evidence type="ECO:0000256" key="5">
    <source>
        <dbReference type="ARBA" id="ARBA00023224"/>
    </source>
</evidence>
<reference evidence="12 13" key="1">
    <citation type="submission" date="2018-07" db="EMBL/GenBank/DDBJ databases">
        <title>Marsedoiliclastica nanhaica gen. nov. sp. nov., a novel marine hydrocarbonoclastic bacterium isolated from an in-situ enriched hydrocarbon-degrading consortium in deep-sea sediment.</title>
        <authorList>
            <person name="Dong C."/>
            <person name="Ma T."/>
            <person name="Liu R."/>
            <person name="Shao Z."/>
        </authorList>
    </citation>
    <scope>NUCLEOTIDE SEQUENCE [LARGE SCALE GENOMIC DNA]</scope>
    <source>
        <strain evidence="13">soil36-7</strain>
    </source>
</reference>
<comment type="similarity">
    <text evidence="6">Belongs to the methyl-accepting chemotaxis (MCP) protein family.</text>
</comment>
<evidence type="ECO:0000259" key="9">
    <source>
        <dbReference type="PROSITE" id="PS50111"/>
    </source>
</evidence>
<gene>
    <name evidence="12" type="ORF">soil367_05195</name>
</gene>
<keyword evidence="3 8" id="KW-1133">Transmembrane helix</keyword>
<dbReference type="Gene3D" id="1.10.287.950">
    <property type="entry name" value="Methyl-accepting chemotaxis protein"/>
    <property type="match status" value="1"/>
</dbReference>
<dbReference type="AlphaFoldDB" id="A0A4P7XFJ9"/>
<evidence type="ECO:0000313" key="13">
    <source>
        <dbReference type="Proteomes" id="UP000298049"/>
    </source>
</evidence>
<sequence length="665" mass="70937">MTLSIRQKLLIVFLVPLLGLGYFATTNFMDSYAAYSDAEATQERLKVIDALGGLLDAVQVERGLSSAVLAGGNPEFRARLRAHRPQTDESASALTRLTQRLPDDTFSKSLLSALTTINTSISSLTTLRSQVDSESISAAEAVLRYSGVTGELVDTIRLSASENSDPVLVKMLLFMGFLVEAKEFAGVERAVLSEAFSKQEYTRQLLARHAPLVAGQRSALFKAETLGLPELQAGIDAFERMSANRSVLDIQTRLVEQNAATASLGLTTTEWFNTASERLAAIGQLIKEAGSATTEAAASLSRSAFLNMVLTALSSTAVVAFAGAIGWIILRALTVQIRSLTFAIKRVGNEMDLNTRAAVSSKDELGQMALAFNATMEKFEQVIEKVTETSVELASSAEETSAIAEQTTQTMQIQQAETEQLATAINEMAATIQEVSRNTDLARETAGQAQTNAQQGQAVVGAAVKAIAAVEHYVNESVEAVRTLAKDSEAISQVLDVIESVAEQTNLLALNAAIEAARAGEHGRGFAVVADEVRTLARKTQQSTEEIKVIIQKVREGAGKVAAHIEHSQSGTQDAVLQAEAAGAALESMGLSSNRIVGMNIEIAGAVEQQSSVAEEINRNISNINHSFEETTQGSAQAAVASENLAKMATELQLLVGEFRTRGKI</sequence>
<keyword evidence="4 8" id="KW-0472">Membrane</keyword>
<feature type="transmembrane region" description="Helical" evidence="8">
    <location>
        <begin position="304"/>
        <end position="330"/>
    </location>
</feature>
<dbReference type="GO" id="GO:0007165">
    <property type="term" value="P:signal transduction"/>
    <property type="evidence" value="ECO:0007669"/>
    <property type="project" value="UniProtKB-KW"/>
</dbReference>
<evidence type="ECO:0000256" key="4">
    <source>
        <dbReference type="ARBA" id="ARBA00023136"/>
    </source>
</evidence>
<dbReference type="FunFam" id="1.10.287.950:FF:000001">
    <property type="entry name" value="Methyl-accepting chemotaxis sensory transducer"/>
    <property type="match status" value="1"/>
</dbReference>
<dbReference type="Proteomes" id="UP000298049">
    <property type="component" value="Chromosome"/>
</dbReference>
<comment type="subcellular location">
    <subcellularLocation>
        <location evidence="1">Membrane</location>
        <topology evidence="1">Multi-pass membrane protein</topology>
    </subcellularLocation>
</comment>
<dbReference type="Pfam" id="PF08376">
    <property type="entry name" value="NIT"/>
    <property type="match status" value="1"/>
</dbReference>
<dbReference type="InterPro" id="IPR013587">
    <property type="entry name" value="Nitrate/nitrite_sensing"/>
</dbReference>
<evidence type="ECO:0000256" key="2">
    <source>
        <dbReference type="ARBA" id="ARBA00022692"/>
    </source>
</evidence>
<evidence type="ECO:0000256" key="7">
    <source>
        <dbReference type="PROSITE-ProRule" id="PRU00284"/>
    </source>
</evidence>
<keyword evidence="13" id="KW-1185">Reference proteome</keyword>
<dbReference type="SUPFAM" id="SSF58104">
    <property type="entry name" value="Methyl-accepting chemotaxis protein (MCP) signaling domain"/>
    <property type="match status" value="1"/>
</dbReference>
<dbReference type="InterPro" id="IPR004089">
    <property type="entry name" value="MCPsignal_dom"/>
</dbReference>
<evidence type="ECO:0000256" key="6">
    <source>
        <dbReference type="ARBA" id="ARBA00029447"/>
    </source>
</evidence>
<dbReference type="RefSeq" id="WP_172962271.1">
    <property type="nucleotide sequence ID" value="NZ_CP031093.1"/>
</dbReference>
<dbReference type="PROSITE" id="PS50111">
    <property type="entry name" value="CHEMOTAXIS_TRANSDUC_2"/>
    <property type="match status" value="1"/>
</dbReference>
<evidence type="ECO:0000256" key="3">
    <source>
        <dbReference type="ARBA" id="ARBA00022989"/>
    </source>
</evidence>
<dbReference type="Pfam" id="PF00672">
    <property type="entry name" value="HAMP"/>
    <property type="match status" value="1"/>
</dbReference>
<dbReference type="InterPro" id="IPR003660">
    <property type="entry name" value="HAMP_dom"/>
</dbReference>
<feature type="domain" description="Methyl-accepting transducer" evidence="9">
    <location>
        <begin position="389"/>
        <end position="625"/>
    </location>
</feature>
<evidence type="ECO:0000313" key="12">
    <source>
        <dbReference type="EMBL" id="QCF25373.1"/>
    </source>
</evidence>
<dbReference type="PROSITE" id="PS50885">
    <property type="entry name" value="HAMP"/>
    <property type="match status" value="1"/>
</dbReference>
<proteinExistence type="inferred from homology"/>
<evidence type="ECO:0000256" key="1">
    <source>
        <dbReference type="ARBA" id="ARBA00004141"/>
    </source>
</evidence>
<dbReference type="PANTHER" id="PTHR32089">
    <property type="entry name" value="METHYL-ACCEPTING CHEMOTAXIS PROTEIN MCPB"/>
    <property type="match status" value="1"/>
</dbReference>
<feature type="domain" description="HAMP" evidence="10">
    <location>
        <begin position="331"/>
        <end position="384"/>
    </location>
</feature>
<dbReference type="PROSITE" id="PS50906">
    <property type="entry name" value="NIT"/>
    <property type="match status" value="1"/>
</dbReference>